<dbReference type="PANTHER" id="PTHR35337">
    <property type="entry name" value="SLR1478 PROTEIN"/>
    <property type="match status" value="1"/>
</dbReference>
<feature type="transmembrane region" description="Helical" evidence="2">
    <location>
        <begin position="221"/>
        <end position="244"/>
    </location>
</feature>
<evidence type="ECO:0000313" key="4">
    <source>
        <dbReference type="Proteomes" id="UP000033096"/>
    </source>
</evidence>
<dbReference type="STRING" id="1434123.MSVAZ_0646"/>
<organism evidence="3 4">
    <name type="scientific">Methanosarcina vacuolata Z-761</name>
    <dbReference type="NCBI Taxonomy" id="1434123"/>
    <lineage>
        <taxon>Archaea</taxon>
        <taxon>Methanobacteriati</taxon>
        <taxon>Methanobacteriota</taxon>
        <taxon>Stenosarchaea group</taxon>
        <taxon>Methanomicrobia</taxon>
        <taxon>Methanosarcinales</taxon>
        <taxon>Methanosarcinaceae</taxon>
        <taxon>Methanosarcina</taxon>
    </lineage>
</organism>
<keyword evidence="4" id="KW-1185">Reference proteome</keyword>
<keyword evidence="2" id="KW-1133">Transmembrane helix</keyword>
<keyword evidence="2" id="KW-0812">Transmembrane</keyword>
<dbReference type="RefSeq" id="WP_048118085.1">
    <property type="nucleotide sequence ID" value="NZ_CP009520.1"/>
</dbReference>
<protein>
    <submittedName>
        <fullName evidence="3">Integral membrane protein</fullName>
    </submittedName>
</protein>
<keyword evidence="2" id="KW-0472">Membrane</keyword>
<dbReference type="GeneID" id="24809027"/>
<feature type="transmembrane region" description="Helical" evidence="2">
    <location>
        <begin position="106"/>
        <end position="124"/>
    </location>
</feature>
<evidence type="ECO:0000313" key="3">
    <source>
        <dbReference type="EMBL" id="AKB42915.1"/>
    </source>
</evidence>
<dbReference type="EMBL" id="CP009520">
    <property type="protein sequence ID" value="AKB42915.1"/>
    <property type="molecule type" value="Genomic_DNA"/>
</dbReference>
<dbReference type="KEGG" id="mvc:MSVAZ_0646"/>
<sequence length="247" mass="27725">MEREDDYNSDERKTGVQTAGTPEGEMGNRGYAAEEKGFFPGSSAVEAWHDSRKDPKKGFTEYLRFIWPYALLMAFIFFVFLGVGYYSAASFPSMAETLRESFSSRFASIMTLNPLFIMFTIFLNNAFLSLLFLVLGLALGILPVIFIAFNGYVVGVIVYLIAQERGMFFILLGLLPHGILELPMVFLSAGIGLRLGYQVFSALIGRPTQIKSEFKEGLTFYFHWILPLLLVAAIIETFITPVILRSI</sequence>
<feature type="transmembrane region" description="Helical" evidence="2">
    <location>
        <begin position="168"/>
        <end position="191"/>
    </location>
</feature>
<reference evidence="3 4" key="1">
    <citation type="submission" date="2014-07" db="EMBL/GenBank/DDBJ databases">
        <title>Methanogenic archaea and the global carbon cycle.</title>
        <authorList>
            <person name="Henriksen J.R."/>
            <person name="Luke J."/>
            <person name="Reinhart S."/>
            <person name="Benedict M.N."/>
            <person name="Youngblut N.D."/>
            <person name="Metcalf M.E."/>
            <person name="Whitaker R.J."/>
            <person name="Metcalf W.W."/>
        </authorList>
    </citation>
    <scope>NUCLEOTIDE SEQUENCE [LARGE SCALE GENOMIC DNA]</scope>
    <source>
        <strain evidence="3 4">Z-761</strain>
    </source>
</reference>
<accession>A0A0E3Q3B2</accession>
<feature type="transmembrane region" description="Helical" evidence="2">
    <location>
        <begin position="66"/>
        <end position="86"/>
    </location>
</feature>
<feature type="region of interest" description="Disordered" evidence="1">
    <location>
        <begin position="1"/>
        <end position="35"/>
    </location>
</feature>
<proteinExistence type="predicted"/>
<evidence type="ECO:0000256" key="2">
    <source>
        <dbReference type="SAM" id="Phobius"/>
    </source>
</evidence>
<dbReference type="Pfam" id="PF01944">
    <property type="entry name" value="SpoIIM"/>
    <property type="match status" value="1"/>
</dbReference>
<evidence type="ECO:0000256" key="1">
    <source>
        <dbReference type="SAM" id="MobiDB-lite"/>
    </source>
</evidence>
<dbReference type="AlphaFoldDB" id="A0A0E3Q3B2"/>
<dbReference type="PANTHER" id="PTHR35337:SF1">
    <property type="entry name" value="SLR1478 PROTEIN"/>
    <property type="match status" value="1"/>
</dbReference>
<dbReference type="HOGENOM" id="CLU_099320_0_0_2"/>
<dbReference type="Proteomes" id="UP000033096">
    <property type="component" value="Chromosome"/>
</dbReference>
<name>A0A0E3Q3B2_9EURY</name>
<dbReference type="PATRIC" id="fig|1434123.4.peg.733"/>
<gene>
    <name evidence="3" type="ORF">MSVAZ_0646</name>
</gene>
<feature type="transmembrane region" description="Helical" evidence="2">
    <location>
        <begin position="130"/>
        <end position="161"/>
    </location>
</feature>
<dbReference type="InterPro" id="IPR002798">
    <property type="entry name" value="SpoIIM-like"/>
</dbReference>